<evidence type="ECO:0008006" key="4">
    <source>
        <dbReference type="Google" id="ProtNLM"/>
    </source>
</evidence>
<dbReference type="AlphaFoldDB" id="A0AAD7AQG4"/>
<evidence type="ECO:0000313" key="2">
    <source>
        <dbReference type="EMBL" id="KAJ7366116.1"/>
    </source>
</evidence>
<proteinExistence type="predicted"/>
<keyword evidence="3" id="KW-1185">Reference proteome</keyword>
<reference evidence="2" key="1">
    <citation type="submission" date="2023-03" db="EMBL/GenBank/DDBJ databases">
        <title>Massive genome expansion in bonnet fungi (Mycena s.s.) driven by repeated elements and novel gene families across ecological guilds.</title>
        <authorList>
            <consortium name="Lawrence Berkeley National Laboratory"/>
            <person name="Harder C.B."/>
            <person name="Miyauchi S."/>
            <person name="Viragh M."/>
            <person name="Kuo A."/>
            <person name="Thoen E."/>
            <person name="Andreopoulos B."/>
            <person name="Lu D."/>
            <person name="Skrede I."/>
            <person name="Drula E."/>
            <person name="Henrissat B."/>
            <person name="Morin E."/>
            <person name="Kohler A."/>
            <person name="Barry K."/>
            <person name="LaButti K."/>
            <person name="Morin E."/>
            <person name="Salamov A."/>
            <person name="Lipzen A."/>
            <person name="Mereny Z."/>
            <person name="Hegedus B."/>
            <person name="Baldrian P."/>
            <person name="Stursova M."/>
            <person name="Weitz H."/>
            <person name="Taylor A."/>
            <person name="Grigoriev I.V."/>
            <person name="Nagy L.G."/>
            <person name="Martin F."/>
            <person name="Kauserud H."/>
        </authorList>
    </citation>
    <scope>NUCLEOTIDE SEQUENCE</scope>
    <source>
        <strain evidence="2">CBHHK002</strain>
    </source>
</reference>
<comment type="caution">
    <text evidence="2">The sequence shown here is derived from an EMBL/GenBank/DDBJ whole genome shotgun (WGS) entry which is preliminary data.</text>
</comment>
<evidence type="ECO:0000256" key="1">
    <source>
        <dbReference type="SAM" id="MobiDB-lite"/>
    </source>
</evidence>
<gene>
    <name evidence="2" type="ORF">DFH08DRAFT_1071736</name>
</gene>
<feature type="region of interest" description="Disordered" evidence="1">
    <location>
        <begin position="392"/>
        <end position="413"/>
    </location>
</feature>
<feature type="compositionally biased region" description="Basic residues" evidence="1">
    <location>
        <begin position="397"/>
        <end position="413"/>
    </location>
</feature>
<protein>
    <recommendedName>
        <fullName evidence="4">F-box domain-containing protein</fullName>
    </recommendedName>
</protein>
<organism evidence="2 3">
    <name type="scientific">Mycena albidolilacea</name>
    <dbReference type="NCBI Taxonomy" id="1033008"/>
    <lineage>
        <taxon>Eukaryota</taxon>
        <taxon>Fungi</taxon>
        <taxon>Dikarya</taxon>
        <taxon>Basidiomycota</taxon>
        <taxon>Agaricomycotina</taxon>
        <taxon>Agaricomycetes</taxon>
        <taxon>Agaricomycetidae</taxon>
        <taxon>Agaricales</taxon>
        <taxon>Marasmiineae</taxon>
        <taxon>Mycenaceae</taxon>
        <taxon>Mycena</taxon>
    </lineage>
</organism>
<dbReference type="Proteomes" id="UP001218218">
    <property type="component" value="Unassembled WGS sequence"/>
</dbReference>
<accession>A0AAD7AQG4</accession>
<dbReference type="EMBL" id="JARIHO010000002">
    <property type="protein sequence ID" value="KAJ7366116.1"/>
    <property type="molecule type" value="Genomic_DNA"/>
</dbReference>
<evidence type="ECO:0000313" key="3">
    <source>
        <dbReference type="Proteomes" id="UP001218218"/>
    </source>
</evidence>
<sequence length="413" mass="46577">MAFTPRAHRRRLFNRNKMEVLDEEFLTLGPRCMDNLAQEVVDKLIDALHGIDVESMKACGLVCTRWVDLPILTFVRHLCLAYESDGNPQWLGNLERLRQCVNIRALEVDAAAGVHDLEPLRSHILSWAQHGFVSELTLIGPNMELSAVRDIISCVPSVKSLHLRMARANPFQPIQSLPPPLPLSLHTLALGPAEDGENDFFTWLLSFPVVPRFRSIKNLGAVQLGRHQETMERYFVHGGRDLQALTFKLHSGPGYPSDSRFLFIEIFRMRLIMRIEDISEFYGKILSHTPNLRHISLRFGSPGRRNILDILAPLNSPHLESMTISRDVLYTGNSLVWGDLDKALADPRFGNLQHFSANVRFIDGVEVPAITRWTQSLMPLAFARGLLGPRIPNPAMGRRRQRGAKKAKLGSAV</sequence>
<name>A0AAD7AQG4_9AGAR</name>